<evidence type="ECO:0000313" key="2">
    <source>
        <dbReference type="EMBL" id="MDS0221159.1"/>
    </source>
</evidence>
<dbReference type="RefSeq" id="WP_310895821.1">
    <property type="nucleotide sequence ID" value="NZ_JAMQOM010000003.1"/>
</dbReference>
<organism evidence="2 3">
    <name type="scientific">Haloarcula terrestris</name>
    <dbReference type="NCBI Taxonomy" id="2950533"/>
    <lineage>
        <taxon>Archaea</taxon>
        <taxon>Methanobacteriati</taxon>
        <taxon>Methanobacteriota</taxon>
        <taxon>Stenosarchaea group</taxon>
        <taxon>Halobacteria</taxon>
        <taxon>Halobacteriales</taxon>
        <taxon>Haloarculaceae</taxon>
        <taxon>Haloarcula</taxon>
    </lineage>
</organism>
<accession>A0AAE4EX74</accession>
<keyword evidence="3" id="KW-1185">Reference proteome</keyword>
<feature type="domain" description="Transcription regulator TrmB N-terminal" evidence="1">
    <location>
        <begin position="19"/>
        <end position="93"/>
    </location>
</feature>
<gene>
    <name evidence="2" type="ORF">NDI54_07350</name>
</gene>
<dbReference type="InterPro" id="IPR002831">
    <property type="entry name" value="Tscrpt_reg_TrmB_N"/>
</dbReference>
<name>A0AAE4EX74_9EURY</name>
<comment type="caution">
    <text evidence="2">The sequence shown here is derived from an EMBL/GenBank/DDBJ whole genome shotgun (WGS) entry which is preliminary data.</text>
</comment>
<proteinExistence type="predicted"/>
<dbReference type="InterPro" id="IPR036390">
    <property type="entry name" value="WH_DNA-bd_sf"/>
</dbReference>
<dbReference type="Gene3D" id="1.10.10.10">
    <property type="entry name" value="Winged helix-like DNA-binding domain superfamily/Winged helix DNA-binding domain"/>
    <property type="match status" value="1"/>
</dbReference>
<evidence type="ECO:0000313" key="3">
    <source>
        <dbReference type="Proteomes" id="UP001253439"/>
    </source>
</evidence>
<dbReference type="AlphaFoldDB" id="A0AAE4EX74"/>
<sequence>MPEPIRTMLSEEFECDYLLECFHDLTDLDRACFERLVETDEPVTVDELAAQVERERTTVYRSLQRLLDADLVVQEQVSGEGSGYHHVYDAADPDDVADQMQRELNDYYAMMGQLISDFRRKFGERVEDD</sequence>
<dbReference type="Proteomes" id="UP001253439">
    <property type="component" value="Unassembled WGS sequence"/>
</dbReference>
<evidence type="ECO:0000259" key="1">
    <source>
        <dbReference type="Pfam" id="PF01978"/>
    </source>
</evidence>
<reference evidence="2 3" key="1">
    <citation type="submission" date="2022-06" db="EMBL/GenBank/DDBJ databases">
        <title>Haloarcula sp. a new haloarchaeum isolate from saline soil.</title>
        <authorList>
            <person name="Strakova D."/>
            <person name="Galisteo C."/>
            <person name="Sanchez-Porro C."/>
            <person name="Ventosa A."/>
        </authorList>
    </citation>
    <scope>NUCLEOTIDE SEQUENCE [LARGE SCALE GENOMIC DNA]</scope>
    <source>
        <strain evidence="2 3">S1AR25-5A</strain>
    </source>
</reference>
<protein>
    <submittedName>
        <fullName evidence="2">HTH domain-containing protein</fullName>
    </submittedName>
</protein>
<dbReference type="InterPro" id="IPR036388">
    <property type="entry name" value="WH-like_DNA-bd_sf"/>
</dbReference>
<dbReference type="EMBL" id="JAMQOM010000003">
    <property type="protein sequence ID" value="MDS0221159.1"/>
    <property type="molecule type" value="Genomic_DNA"/>
</dbReference>
<dbReference type="SUPFAM" id="SSF46785">
    <property type="entry name" value="Winged helix' DNA-binding domain"/>
    <property type="match status" value="1"/>
</dbReference>
<dbReference type="Pfam" id="PF01978">
    <property type="entry name" value="TrmB"/>
    <property type="match status" value="1"/>
</dbReference>